<accession>A0A1F8EAM0</accession>
<evidence type="ECO:0000256" key="4">
    <source>
        <dbReference type="ARBA" id="ARBA00022741"/>
    </source>
</evidence>
<dbReference type="InterPro" id="IPR006073">
    <property type="entry name" value="GTP-bd"/>
</dbReference>
<dbReference type="CDD" id="cd01898">
    <property type="entry name" value="Obg"/>
    <property type="match status" value="1"/>
</dbReference>
<evidence type="ECO:0000313" key="12">
    <source>
        <dbReference type="Proteomes" id="UP000178520"/>
    </source>
</evidence>
<gene>
    <name evidence="8" type="primary">obg</name>
    <name evidence="11" type="ORF">A2735_00935</name>
</gene>
<dbReference type="PANTHER" id="PTHR11702">
    <property type="entry name" value="DEVELOPMENTALLY REGULATED GTP-BINDING PROTEIN-RELATED"/>
    <property type="match status" value="1"/>
</dbReference>
<dbReference type="NCBIfam" id="TIGR00231">
    <property type="entry name" value="small_GTP"/>
    <property type="match status" value="1"/>
</dbReference>
<dbReference type="AlphaFoldDB" id="A0A1F8EAM0"/>
<dbReference type="Pfam" id="PF01926">
    <property type="entry name" value="MMR_HSR1"/>
    <property type="match status" value="1"/>
</dbReference>
<dbReference type="PROSITE" id="PS51883">
    <property type="entry name" value="OBG"/>
    <property type="match status" value="1"/>
</dbReference>
<dbReference type="PRINTS" id="PR00326">
    <property type="entry name" value="GTP1OBG"/>
</dbReference>
<dbReference type="GO" id="GO:0005525">
    <property type="term" value="F:GTP binding"/>
    <property type="evidence" value="ECO:0007669"/>
    <property type="project" value="UniProtKB-UniRule"/>
</dbReference>
<dbReference type="GO" id="GO:0003924">
    <property type="term" value="F:GTPase activity"/>
    <property type="evidence" value="ECO:0007669"/>
    <property type="project" value="UniProtKB-UniRule"/>
</dbReference>
<dbReference type="PANTHER" id="PTHR11702:SF31">
    <property type="entry name" value="MITOCHONDRIAL RIBOSOME-ASSOCIATED GTPASE 2"/>
    <property type="match status" value="1"/>
</dbReference>
<dbReference type="GO" id="GO:0000287">
    <property type="term" value="F:magnesium ion binding"/>
    <property type="evidence" value="ECO:0007669"/>
    <property type="project" value="InterPro"/>
</dbReference>
<dbReference type="Proteomes" id="UP000178520">
    <property type="component" value="Unassembled WGS sequence"/>
</dbReference>
<dbReference type="GO" id="GO:0005737">
    <property type="term" value="C:cytoplasm"/>
    <property type="evidence" value="ECO:0007669"/>
    <property type="project" value="UniProtKB-SubCell"/>
</dbReference>
<keyword evidence="7 8" id="KW-0342">GTP-binding</keyword>
<dbReference type="PIRSF" id="PIRSF002401">
    <property type="entry name" value="GTP_bd_Obg/CgtA"/>
    <property type="match status" value="1"/>
</dbReference>
<evidence type="ECO:0000256" key="2">
    <source>
        <dbReference type="ARBA" id="ARBA00022490"/>
    </source>
</evidence>
<dbReference type="EC" id="3.6.5.-" evidence="8"/>
<dbReference type="NCBIfam" id="NF008956">
    <property type="entry name" value="PRK12299.1"/>
    <property type="match status" value="1"/>
</dbReference>
<protein>
    <recommendedName>
        <fullName evidence="8">GTPase Obg</fullName>
        <ecNumber evidence="8">3.6.5.-</ecNumber>
    </recommendedName>
    <alternativeName>
        <fullName evidence="8">GTP-binding protein Obg</fullName>
    </alternativeName>
</protein>
<feature type="binding site" evidence="8">
    <location>
        <begin position="204"/>
        <end position="207"/>
    </location>
    <ligand>
        <name>GTP</name>
        <dbReference type="ChEBI" id="CHEBI:37565"/>
    </ligand>
</feature>
<reference evidence="11 12" key="1">
    <citation type="journal article" date="2016" name="Nat. Commun.">
        <title>Thousands of microbial genomes shed light on interconnected biogeochemical processes in an aquifer system.</title>
        <authorList>
            <person name="Anantharaman K."/>
            <person name="Brown C.T."/>
            <person name="Hug L.A."/>
            <person name="Sharon I."/>
            <person name="Castelle C.J."/>
            <person name="Probst A.J."/>
            <person name="Thomas B.C."/>
            <person name="Singh A."/>
            <person name="Wilkins M.J."/>
            <person name="Karaoz U."/>
            <person name="Brodie E.L."/>
            <person name="Williams K.H."/>
            <person name="Hubbard S.S."/>
            <person name="Banfield J.F."/>
        </authorList>
    </citation>
    <scope>NUCLEOTIDE SEQUENCE [LARGE SCALE GENOMIC DNA]</scope>
</reference>
<dbReference type="InterPro" id="IPR027417">
    <property type="entry name" value="P-loop_NTPase"/>
</dbReference>
<evidence type="ECO:0000256" key="1">
    <source>
        <dbReference type="ARBA" id="ARBA00007699"/>
    </source>
</evidence>
<comment type="caution">
    <text evidence="11">The sequence shown here is derived from an EMBL/GenBank/DDBJ whole genome shotgun (WGS) entry which is preliminary data.</text>
</comment>
<dbReference type="InterPro" id="IPR031167">
    <property type="entry name" value="G_OBG"/>
</dbReference>
<dbReference type="InterPro" id="IPR005225">
    <property type="entry name" value="Small_GTP-bd"/>
</dbReference>
<dbReference type="Gene3D" id="2.70.210.12">
    <property type="entry name" value="GTP1/OBG domain"/>
    <property type="match status" value="1"/>
</dbReference>
<dbReference type="InterPro" id="IPR006074">
    <property type="entry name" value="GTP1-OBG_CS"/>
</dbReference>
<dbReference type="PROSITE" id="PS51710">
    <property type="entry name" value="G_OBG"/>
    <property type="match status" value="1"/>
</dbReference>
<dbReference type="SUPFAM" id="SSF52540">
    <property type="entry name" value="P-loop containing nucleoside triphosphate hydrolases"/>
    <property type="match status" value="1"/>
</dbReference>
<dbReference type="HAMAP" id="MF_01454">
    <property type="entry name" value="GTPase_Obg"/>
    <property type="match status" value="1"/>
</dbReference>
<keyword evidence="5 8" id="KW-0378">Hydrolase</keyword>
<feature type="binding site" evidence="8">
    <location>
        <begin position="187"/>
        <end position="191"/>
    </location>
    <ligand>
        <name>GTP</name>
        <dbReference type="ChEBI" id="CHEBI:37565"/>
    </ligand>
</feature>
<feature type="binding site" evidence="8">
    <location>
        <begin position="271"/>
        <end position="274"/>
    </location>
    <ligand>
        <name>GTP</name>
        <dbReference type="ChEBI" id="CHEBI:37565"/>
    </ligand>
</feature>
<dbReference type="Pfam" id="PF01018">
    <property type="entry name" value="GTP1_OBG"/>
    <property type="match status" value="1"/>
</dbReference>
<feature type="binding site" evidence="8">
    <location>
        <begin position="299"/>
        <end position="301"/>
    </location>
    <ligand>
        <name>GTP</name>
        <dbReference type="ChEBI" id="CHEBI:37565"/>
    </ligand>
</feature>
<dbReference type="InterPro" id="IPR045086">
    <property type="entry name" value="OBG_GTPase"/>
</dbReference>
<dbReference type="PROSITE" id="PS00905">
    <property type="entry name" value="GTP1_OBG"/>
    <property type="match status" value="1"/>
</dbReference>
<dbReference type="NCBIfam" id="TIGR02729">
    <property type="entry name" value="Obg_CgtA"/>
    <property type="match status" value="1"/>
</dbReference>
<evidence type="ECO:0000256" key="3">
    <source>
        <dbReference type="ARBA" id="ARBA00022723"/>
    </source>
</evidence>
<keyword evidence="6 8" id="KW-0460">Magnesium</keyword>
<evidence type="ECO:0000256" key="7">
    <source>
        <dbReference type="ARBA" id="ARBA00023134"/>
    </source>
</evidence>
<sequence>MLIDDITIRIVAGDGGDGTVSFNNNMMSLGPTGATGGTGGQVFVEGVADLGALLRLRHSKVFKAENGGVGGRQFNDGKTGDDLTIQVPVGTVVHNLDTKIDKEITKIGERFMVAQGGRGGKGNYHFRSSTNTSPKQFQKGEIGEKYTIRLELKLIADVGLIGLPNAGKSSLLNELTRAKSKVANYAFTTLEPHLGVYYDLILADVPGIIEGASDGKGLGVKFLRHVERTNTLFHLLSAESTDPISDYSIIRKELGAYNPTLLKKKEYLFISKSDMIEPTELKKVITKLKKKNPSVTPLSIHDTESLERVKKILNTITKQKTAD</sequence>
<dbReference type="SUPFAM" id="SSF82051">
    <property type="entry name" value="Obg GTP-binding protein N-terminal domain"/>
    <property type="match status" value="1"/>
</dbReference>
<feature type="binding site" evidence="8">
    <location>
        <begin position="162"/>
        <end position="169"/>
    </location>
    <ligand>
        <name>GTP</name>
        <dbReference type="ChEBI" id="CHEBI:37565"/>
    </ligand>
</feature>
<dbReference type="GO" id="GO:0042254">
    <property type="term" value="P:ribosome biogenesis"/>
    <property type="evidence" value="ECO:0007669"/>
    <property type="project" value="UniProtKB-UniRule"/>
</dbReference>
<dbReference type="InterPro" id="IPR036726">
    <property type="entry name" value="GTP1_OBG_dom_sf"/>
</dbReference>
<name>A0A1F8EAM0_9BACT</name>
<feature type="domain" description="OBG-type G" evidence="9">
    <location>
        <begin position="156"/>
        <end position="318"/>
    </location>
</feature>
<dbReference type="EMBL" id="MGJA01000006">
    <property type="protein sequence ID" value="OGM97944.1"/>
    <property type="molecule type" value="Genomic_DNA"/>
</dbReference>
<evidence type="ECO:0000256" key="8">
    <source>
        <dbReference type="HAMAP-Rule" id="MF_01454"/>
    </source>
</evidence>
<keyword evidence="4 8" id="KW-0547">Nucleotide-binding</keyword>
<comment type="cofactor">
    <cofactor evidence="8">
        <name>Mg(2+)</name>
        <dbReference type="ChEBI" id="CHEBI:18420"/>
    </cofactor>
</comment>
<evidence type="ECO:0000313" key="11">
    <source>
        <dbReference type="EMBL" id="OGM97944.1"/>
    </source>
</evidence>
<dbReference type="FunFam" id="2.70.210.12:FF:000001">
    <property type="entry name" value="GTPase Obg"/>
    <property type="match status" value="1"/>
</dbReference>
<evidence type="ECO:0000256" key="5">
    <source>
        <dbReference type="ARBA" id="ARBA00022801"/>
    </source>
</evidence>
<dbReference type="InterPro" id="IPR014100">
    <property type="entry name" value="GTP-bd_Obg/CgtA"/>
</dbReference>
<feature type="binding site" evidence="8">
    <location>
        <position position="169"/>
    </location>
    <ligand>
        <name>Mg(2+)</name>
        <dbReference type="ChEBI" id="CHEBI:18420"/>
    </ligand>
</feature>
<keyword evidence="3 8" id="KW-0479">Metal-binding</keyword>
<dbReference type="STRING" id="1802660.A2735_00935"/>
<proteinExistence type="inferred from homology"/>
<evidence type="ECO:0000259" key="9">
    <source>
        <dbReference type="PROSITE" id="PS51710"/>
    </source>
</evidence>
<comment type="subcellular location">
    <subcellularLocation>
        <location evidence="8">Cytoplasm</location>
    </subcellularLocation>
</comment>
<feature type="domain" description="Obg" evidence="10">
    <location>
        <begin position="1"/>
        <end position="155"/>
    </location>
</feature>
<keyword evidence="2 8" id="KW-0963">Cytoplasm</keyword>
<comment type="similarity">
    <text evidence="1 8">Belongs to the TRAFAC class OBG-HflX-like GTPase superfamily. OBG GTPase family.</text>
</comment>
<dbReference type="Gene3D" id="3.40.50.300">
    <property type="entry name" value="P-loop containing nucleotide triphosphate hydrolases"/>
    <property type="match status" value="1"/>
</dbReference>
<dbReference type="InterPro" id="IPR006169">
    <property type="entry name" value="GTP1_OBG_dom"/>
</dbReference>
<evidence type="ECO:0000259" key="10">
    <source>
        <dbReference type="PROSITE" id="PS51883"/>
    </source>
</evidence>
<comment type="subunit">
    <text evidence="8">Monomer.</text>
</comment>
<evidence type="ECO:0000256" key="6">
    <source>
        <dbReference type="ARBA" id="ARBA00022842"/>
    </source>
</evidence>
<feature type="binding site" evidence="8">
    <location>
        <position position="189"/>
    </location>
    <ligand>
        <name>Mg(2+)</name>
        <dbReference type="ChEBI" id="CHEBI:18420"/>
    </ligand>
</feature>
<comment type="function">
    <text evidence="8">An essential GTPase which binds GTP, GDP and possibly (p)ppGpp with moderate affinity, with high nucleotide exchange rates and a fairly low GTP hydrolysis rate. Plays a role in control of the cell cycle, stress response, ribosome biogenesis and in those bacteria that undergo differentiation, in morphogenesis control.</text>
</comment>
<organism evidence="11 12">
    <name type="scientific">Candidatus Yanofskybacteria bacterium RIFCSPHIGHO2_01_FULL_41_21</name>
    <dbReference type="NCBI Taxonomy" id="1802660"/>
    <lineage>
        <taxon>Bacteria</taxon>
        <taxon>Candidatus Yanofskyibacteriota</taxon>
    </lineage>
</organism>